<dbReference type="Gene3D" id="3.30.2010.10">
    <property type="entry name" value="Metalloproteases ('zincins'), catalytic domain"/>
    <property type="match status" value="1"/>
</dbReference>
<name>A0A511XI47_9PROT</name>
<comment type="caution">
    <text evidence="2">The sequence shown here is derived from an EMBL/GenBank/DDBJ whole genome shotgun (WGS) entry which is preliminary data.</text>
</comment>
<evidence type="ECO:0000313" key="2">
    <source>
        <dbReference type="EMBL" id="GEN62626.1"/>
    </source>
</evidence>
<accession>A0A511XI47</accession>
<feature type="domain" description="YgjP-like metallopeptidase" evidence="1">
    <location>
        <begin position="40"/>
        <end position="234"/>
    </location>
</feature>
<dbReference type="PANTHER" id="PTHR30399">
    <property type="entry name" value="UNCHARACTERIZED PROTEIN YGJP"/>
    <property type="match status" value="1"/>
</dbReference>
<dbReference type="RefSeq" id="WP_146886398.1">
    <property type="nucleotide sequence ID" value="NZ_BJYG01000007.1"/>
</dbReference>
<proteinExistence type="predicted"/>
<keyword evidence="3" id="KW-1185">Reference proteome</keyword>
<evidence type="ECO:0000259" key="1">
    <source>
        <dbReference type="Pfam" id="PF01863"/>
    </source>
</evidence>
<gene>
    <name evidence="2" type="ORF">AOE01nite_08500</name>
</gene>
<dbReference type="EMBL" id="BJYG01000007">
    <property type="protein sequence ID" value="GEN62626.1"/>
    <property type="molecule type" value="Genomic_DNA"/>
</dbReference>
<evidence type="ECO:0000313" key="3">
    <source>
        <dbReference type="Proteomes" id="UP000321746"/>
    </source>
</evidence>
<dbReference type="PANTHER" id="PTHR30399:SF1">
    <property type="entry name" value="UTP PYROPHOSPHATASE"/>
    <property type="match status" value="1"/>
</dbReference>
<sequence>MIRSSGPYSEKPTQSVPCSIAMSDGPLPIEWRQSTRARRVSLRVSPRARQIIVTLPASASAEMGLKFLQRHTDWIEKQLKRRELAPDFEAGGLVPLNGAEYLIRHSPLGTGGAWLEQNEIHVSGELDFIPRRITDFLRQMATRQFNKRVTELAGKNGITPAQVAIRDTTSRWGSCTATGRIMLSWRLIMTPPLVQDYVIFHELAHICHLNHSAAFWKKLDSMTPHRMDAELWLRLHGAALMHAGSKRLSG</sequence>
<dbReference type="CDD" id="cd07344">
    <property type="entry name" value="M48_yhfN_like"/>
    <property type="match status" value="1"/>
</dbReference>
<dbReference type="InterPro" id="IPR002725">
    <property type="entry name" value="YgjP-like_metallopeptidase"/>
</dbReference>
<dbReference type="Proteomes" id="UP000321746">
    <property type="component" value="Unassembled WGS sequence"/>
</dbReference>
<dbReference type="OrthoDB" id="9795402at2"/>
<organism evidence="2 3">
    <name type="scientific">Acetobacter oeni</name>
    <dbReference type="NCBI Taxonomy" id="304077"/>
    <lineage>
        <taxon>Bacteria</taxon>
        <taxon>Pseudomonadati</taxon>
        <taxon>Pseudomonadota</taxon>
        <taxon>Alphaproteobacteria</taxon>
        <taxon>Acetobacterales</taxon>
        <taxon>Acetobacteraceae</taxon>
        <taxon>Acetobacter</taxon>
    </lineage>
</organism>
<dbReference type="Pfam" id="PF01863">
    <property type="entry name" value="YgjP-like"/>
    <property type="match status" value="1"/>
</dbReference>
<protein>
    <recommendedName>
        <fullName evidence="1">YgjP-like metallopeptidase domain-containing protein</fullName>
    </recommendedName>
</protein>
<dbReference type="InterPro" id="IPR053136">
    <property type="entry name" value="UTP_pyrophosphatase-like"/>
</dbReference>
<reference evidence="2 3" key="1">
    <citation type="submission" date="2019-07" db="EMBL/GenBank/DDBJ databases">
        <title>Whole genome shotgun sequence of Acetobacter oeni NBRC 105207.</title>
        <authorList>
            <person name="Hosoyama A."/>
            <person name="Uohara A."/>
            <person name="Ohji S."/>
            <person name="Ichikawa N."/>
        </authorList>
    </citation>
    <scope>NUCLEOTIDE SEQUENCE [LARGE SCALE GENOMIC DNA]</scope>
    <source>
        <strain evidence="2 3">NBRC 105207</strain>
    </source>
</reference>
<dbReference type="AlphaFoldDB" id="A0A511XI47"/>